<protein>
    <submittedName>
        <fullName evidence="2">DUF4822 domain-containing protein</fullName>
    </submittedName>
</protein>
<feature type="domain" description="DUF4822" evidence="1">
    <location>
        <begin position="37"/>
        <end position="144"/>
    </location>
</feature>
<dbReference type="PROSITE" id="PS51257">
    <property type="entry name" value="PROKAR_LIPOPROTEIN"/>
    <property type="match status" value="1"/>
</dbReference>
<proteinExistence type="predicted"/>
<reference evidence="2 3" key="1">
    <citation type="submission" date="2024-03" db="EMBL/GenBank/DDBJ databases">
        <title>Chitinophaga caseinilytica sp. nov., a casein hydrolysing bacterium isolated from forest soil.</title>
        <authorList>
            <person name="Lee D.S."/>
            <person name="Han D.M."/>
            <person name="Baek J.H."/>
            <person name="Choi D.G."/>
            <person name="Jeon J.H."/>
            <person name="Jeon C.O."/>
        </authorList>
    </citation>
    <scope>NUCLEOTIDE SEQUENCE [LARGE SCALE GENOMIC DNA]</scope>
    <source>
        <strain evidence="2 3">KACC 19118</strain>
    </source>
</reference>
<organism evidence="2 3">
    <name type="scientific">Chitinophaga caseinilytica</name>
    <dbReference type="NCBI Taxonomy" id="2267521"/>
    <lineage>
        <taxon>Bacteria</taxon>
        <taxon>Pseudomonadati</taxon>
        <taxon>Bacteroidota</taxon>
        <taxon>Chitinophagia</taxon>
        <taxon>Chitinophagales</taxon>
        <taxon>Chitinophagaceae</taxon>
        <taxon>Chitinophaga</taxon>
    </lineage>
</organism>
<evidence type="ECO:0000313" key="2">
    <source>
        <dbReference type="EMBL" id="WZN44341.1"/>
    </source>
</evidence>
<evidence type="ECO:0000313" key="3">
    <source>
        <dbReference type="Proteomes" id="UP001449657"/>
    </source>
</evidence>
<name>A0ABZ2YWN5_9BACT</name>
<dbReference type="EMBL" id="CP150096">
    <property type="protein sequence ID" value="WZN44341.1"/>
    <property type="molecule type" value="Genomic_DNA"/>
</dbReference>
<evidence type="ECO:0000259" key="1">
    <source>
        <dbReference type="Pfam" id="PF16103"/>
    </source>
</evidence>
<dbReference type="Pfam" id="PF16103">
    <property type="entry name" value="DUF4822"/>
    <property type="match status" value="1"/>
</dbReference>
<dbReference type="InterPro" id="IPR032247">
    <property type="entry name" value="DUF4822"/>
</dbReference>
<dbReference type="RefSeq" id="WP_341839129.1">
    <property type="nucleotide sequence ID" value="NZ_CP149792.1"/>
</dbReference>
<accession>A0ABZ2YWN5</accession>
<gene>
    <name evidence="2" type="ORF">WJU22_15700</name>
</gene>
<keyword evidence="3" id="KW-1185">Reference proteome</keyword>
<sequence length="145" mass="15916">MHPRLRTVLPIAIAAFTFASCSKDDAPAPEPAKSGNEILSSTRWVTTVVTDSVGKDVTAANMGFVGLADYLPNGNYVFFNTDGTPRGDEGYYFITPDNSKRILVSRTRNYTRVVDVVKLTKDIFTYRVVNGNGATVNVEHKPVQK</sequence>
<dbReference type="Proteomes" id="UP001449657">
    <property type="component" value="Chromosome"/>
</dbReference>
<dbReference type="Gene3D" id="2.40.128.540">
    <property type="entry name" value="Domain of unknown function DUF4822"/>
    <property type="match status" value="1"/>
</dbReference>